<dbReference type="SUPFAM" id="SSF50249">
    <property type="entry name" value="Nucleic acid-binding proteins"/>
    <property type="match status" value="1"/>
</dbReference>
<dbReference type="EMBL" id="BJVJ01000007">
    <property type="protein sequence ID" value="GEL22287.1"/>
    <property type="molecule type" value="Genomic_DNA"/>
</dbReference>
<dbReference type="PANTHER" id="PTHR34075">
    <property type="entry name" value="BLR3430 PROTEIN"/>
    <property type="match status" value="1"/>
</dbReference>
<dbReference type="PANTHER" id="PTHR34075:SF5">
    <property type="entry name" value="BLR3430 PROTEIN"/>
    <property type="match status" value="1"/>
</dbReference>
<dbReference type="Proteomes" id="UP000321685">
    <property type="component" value="Unassembled WGS sequence"/>
</dbReference>
<name>A0A511DCK8_9PSEU</name>
<gene>
    <name evidence="2" type="ORF">PSU4_12410</name>
</gene>
<dbReference type="Pfam" id="PF01796">
    <property type="entry name" value="OB_ChsH2_C"/>
    <property type="match status" value="1"/>
</dbReference>
<keyword evidence="3" id="KW-1185">Reference proteome</keyword>
<dbReference type="InterPro" id="IPR012340">
    <property type="entry name" value="NA-bd_OB-fold"/>
</dbReference>
<proteinExistence type="predicted"/>
<organism evidence="2 3">
    <name type="scientific">Pseudonocardia sulfidoxydans NBRC 16205</name>
    <dbReference type="NCBI Taxonomy" id="1223511"/>
    <lineage>
        <taxon>Bacteria</taxon>
        <taxon>Bacillati</taxon>
        <taxon>Actinomycetota</taxon>
        <taxon>Actinomycetes</taxon>
        <taxon>Pseudonocardiales</taxon>
        <taxon>Pseudonocardiaceae</taxon>
        <taxon>Pseudonocardia</taxon>
    </lineage>
</organism>
<reference evidence="2 3" key="1">
    <citation type="submission" date="2019-07" db="EMBL/GenBank/DDBJ databases">
        <title>Whole genome shotgun sequence of Pseudonocardia sulfidoxydans NBRC 16205.</title>
        <authorList>
            <person name="Hosoyama A."/>
            <person name="Uohara A."/>
            <person name="Ohji S."/>
            <person name="Ichikawa N."/>
        </authorList>
    </citation>
    <scope>NUCLEOTIDE SEQUENCE [LARGE SCALE GENOMIC DNA]</scope>
    <source>
        <strain evidence="2 3">NBRC 16205</strain>
    </source>
</reference>
<sequence length="130" mass="13475">MTTPGPPIEADAATAPFFAAAARDELLLLRCKGCGAWHPPEVTTCCGPLEWVAAAGRGIVVTWALVHTAPHPDFADAVPFRTAIVELTEGPWLQVRLTAAGEPAAGSPVRITFAHPAEGASYPVGVLEGP</sequence>
<evidence type="ECO:0000259" key="1">
    <source>
        <dbReference type="Pfam" id="PF01796"/>
    </source>
</evidence>
<dbReference type="AlphaFoldDB" id="A0A511DCK8"/>
<feature type="domain" description="ChsH2 C-terminal OB-fold" evidence="1">
    <location>
        <begin position="51"/>
        <end position="113"/>
    </location>
</feature>
<evidence type="ECO:0000313" key="2">
    <source>
        <dbReference type="EMBL" id="GEL22287.1"/>
    </source>
</evidence>
<evidence type="ECO:0000313" key="3">
    <source>
        <dbReference type="Proteomes" id="UP000321685"/>
    </source>
</evidence>
<dbReference type="RefSeq" id="WP_147103286.1">
    <property type="nucleotide sequence ID" value="NZ_BJVJ01000007.1"/>
</dbReference>
<comment type="caution">
    <text evidence="2">The sequence shown here is derived from an EMBL/GenBank/DDBJ whole genome shotgun (WGS) entry which is preliminary data.</text>
</comment>
<dbReference type="InterPro" id="IPR052513">
    <property type="entry name" value="Thioester_dehydratase-like"/>
</dbReference>
<accession>A0A511DCK8</accession>
<dbReference type="OrthoDB" id="4542282at2"/>
<dbReference type="InterPro" id="IPR002878">
    <property type="entry name" value="ChsH2_C"/>
</dbReference>
<protein>
    <recommendedName>
        <fullName evidence="1">ChsH2 C-terminal OB-fold domain-containing protein</fullName>
    </recommendedName>
</protein>